<comment type="caution">
    <text evidence="7">The sequence shown here is derived from an EMBL/GenBank/DDBJ whole genome shotgun (WGS) entry which is preliminary data.</text>
</comment>
<dbReference type="GO" id="GO:0006508">
    <property type="term" value="P:proteolysis"/>
    <property type="evidence" value="ECO:0007669"/>
    <property type="project" value="UniProtKB-KW"/>
</dbReference>
<feature type="domain" description="Ubiquitin-like protease family profile" evidence="6">
    <location>
        <begin position="1"/>
        <end position="232"/>
    </location>
</feature>
<keyword evidence="5" id="KW-0472">Membrane</keyword>
<evidence type="ECO:0000256" key="3">
    <source>
        <dbReference type="ARBA" id="ARBA00022801"/>
    </source>
</evidence>
<protein>
    <submittedName>
        <fullName evidence="7">ULP1 protease C-terminal catalytic domain-containing protein</fullName>
    </submittedName>
</protein>
<dbReference type="InterPro" id="IPR003653">
    <property type="entry name" value="Peptidase_C48_C"/>
</dbReference>
<dbReference type="PANTHER" id="PTHR46915:SF2">
    <property type="entry name" value="UBIQUITIN-LIKE PROTEASE 4"/>
    <property type="match status" value="1"/>
</dbReference>
<dbReference type="PROSITE" id="PS50600">
    <property type="entry name" value="ULP_PROTEASE"/>
    <property type="match status" value="1"/>
</dbReference>
<evidence type="ECO:0000313" key="7">
    <source>
        <dbReference type="EMBL" id="OII77901.1"/>
    </source>
</evidence>
<dbReference type="Gene3D" id="3.30.310.130">
    <property type="entry name" value="Ubiquitin-related"/>
    <property type="match status" value="1"/>
</dbReference>
<dbReference type="Pfam" id="PF02902">
    <property type="entry name" value="Peptidase_C48"/>
    <property type="match status" value="1"/>
</dbReference>
<organism evidence="7 8">
    <name type="scientific">Cryptosporidium andersoni</name>
    <dbReference type="NCBI Taxonomy" id="117008"/>
    <lineage>
        <taxon>Eukaryota</taxon>
        <taxon>Sar</taxon>
        <taxon>Alveolata</taxon>
        <taxon>Apicomplexa</taxon>
        <taxon>Conoidasida</taxon>
        <taxon>Coccidia</taxon>
        <taxon>Eucoccidiorida</taxon>
        <taxon>Eimeriorina</taxon>
        <taxon>Cryptosporidiidae</taxon>
        <taxon>Cryptosporidium</taxon>
    </lineage>
</organism>
<dbReference type="OrthoDB" id="442460at2759"/>
<evidence type="ECO:0000313" key="8">
    <source>
        <dbReference type="Proteomes" id="UP000186804"/>
    </source>
</evidence>
<keyword evidence="4" id="KW-0788">Thiol protease</keyword>
<evidence type="ECO:0000256" key="4">
    <source>
        <dbReference type="ARBA" id="ARBA00022807"/>
    </source>
</evidence>
<dbReference type="Gene3D" id="1.10.418.20">
    <property type="match status" value="1"/>
</dbReference>
<sequence length="357" mass="42695">MNKDKIRLRSFILDTKNALTQLEGCGYLDDSILDFFLGFIKEFCISHNNYTWNIFSTLFNVLLSKCNKKEEYINMRRWIKRLTFPLLLHDFILIPIHSNTCHWWILIICFPKKGIKIINDSNKDKNINILNKYNENDECILKSSIGWIICLDSLGYTNVKKSEKQATIINILKFLNIEYNYNNEYKNMRKSGFIFSENISNDWYIIYNPYNIPNQYNGYDCGLYLIEYIHWIFHYNIDLINSMIKKTLKSNIKWFSNNWIKNRRISLKLIIIKIRDNPDWIYNIKIKQEILSIFDNGLEIEYNNNELKYLTYNFSNSCQNNYNSELYIPNNSGPISSFLANKLDTLSNRLNKYKRDS</sequence>
<dbReference type="InterPro" id="IPR038765">
    <property type="entry name" value="Papain-like_cys_pep_sf"/>
</dbReference>
<feature type="transmembrane region" description="Helical" evidence="5">
    <location>
        <begin position="82"/>
        <end position="105"/>
    </location>
</feature>
<evidence type="ECO:0000256" key="5">
    <source>
        <dbReference type="SAM" id="Phobius"/>
    </source>
</evidence>
<dbReference type="PANTHER" id="PTHR46915">
    <property type="entry name" value="UBIQUITIN-LIKE PROTEASE 4-RELATED"/>
    <property type="match status" value="1"/>
</dbReference>
<gene>
    <name evidence="7" type="ORF">cand_038160</name>
</gene>
<accession>A0A1J4MYA4</accession>
<keyword evidence="5" id="KW-1133">Transmembrane helix</keyword>
<keyword evidence="2 7" id="KW-0645">Protease</keyword>
<reference evidence="7 8" key="1">
    <citation type="submission" date="2016-10" db="EMBL/GenBank/DDBJ databases">
        <title>Reductive evolution of mitochondrial metabolism and differential evolution of invasion-related proteins in Cryptosporidium.</title>
        <authorList>
            <person name="Liu S."/>
            <person name="Roellig D.M."/>
            <person name="Guo Y."/>
            <person name="Li N."/>
            <person name="Frace M.A."/>
            <person name="Tang K."/>
            <person name="Zhang L."/>
            <person name="Feng Y."/>
            <person name="Xiao L."/>
        </authorList>
    </citation>
    <scope>NUCLEOTIDE SEQUENCE [LARGE SCALE GENOMIC DNA]</scope>
    <source>
        <strain evidence="7">30847</strain>
    </source>
</reference>
<dbReference type="SUPFAM" id="SSF54001">
    <property type="entry name" value="Cysteine proteinases"/>
    <property type="match status" value="1"/>
</dbReference>
<evidence type="ECO:0000256" key="1">
    <source>
        <dbReference type="ARBA" id="ARBA00005234"/>
    </source>
</evidence>
<dbReference type="GO" id="GO:0016926">
    <property type="term" value="P:protein desumoylation"/>
    <property type="evidence" value="ECO:0007669"/>
    <property type="project" value="UniProtKB-ARBA"/>
</dbReference>
<keyword evidence="8" id="KW-1185">Reference proteome</keyword>
<name>A0A1J4MYA4_9CRYT</name>
<dbReference type="VEuPathDB" id="CryptoDB:cand_038160"/>
<dbReference type="Proteomes" id="UP000186804">
    <property type="component" value="Unassembled WGS sequence"/>
</dbReference>
<keyword evidence="5" id="KW-0812">Transmembrane</keyword>
<dbReference type="RefSeq" id="XP_067069747.1">
    <property type="nucleotide sequence ID" value="XM_067214039.1"/>
</dbReference>
<dbReference type="AlphaFoldDB" id="A0A1J4MYA4"/>
<dbReference type="GeneID" id="92368000"/>
<keyword evidence="3" id="KW-0378">Hydrolase</keyword>
<dbReference type="GO" id="GO:0008234">
    <property type="term" value="F:cysteine-type peptidase activity"/>
    <property type="evidence" value="ECO:0007669"/>
    <property type="project" value="UniProtKB-KW"/>
</dbReference>
<evidence type="ECO:0000256" key="2">
    <source>
        <dbReference type="ARBA" id="ARBA00022670"/>
    </source>
</evidence>
<comment type="similarity">
    <text evidence="1">Belongs to the peptidase C48 family.</text>
</comment>
<proteinExistence type="inferred from homology"/>
<evidence type="ECO:0000259" key="6">
    <source>
        <dbReference type="PROSITE" id="PS50600"/>
    </source>
</evidence>
<dbReference type="EMBL" id="LRBS01000016">
    <property type="protein sequence ID" value="OII77901.1"/>
    <property type="molecule type" value="Genomic_DNA"/>
</dbReference>